<reference evidence="1 2" key="1">
    <citation type="submission" date="2020-08" db="EMBL/GenBank/DDBJ databases">
        <title>Sequencing the genomes of 1000 actinobacteria strains.</title>
        <authorList>
            <person name="Klenk H.-P."/>
        </authorList>
    </citation>
    <scope>NUCLEOTIDE SEQUENCE [LARGE SCALE GENOMIC DNA]</scope>
    <source>
        <strain evidence="1 2">DSM 17294</strain>
    </source>
</reference>
<evidence type="ECO:0000313" key="2">
    <source>
        <dbReference type="Proteomes" id="UP000558997"/>
    </source>
</evidence>
<comment type="caution">
    <text evidence="1">The sequence shown here is derived from an EMBL/GenBank/DDBJ whole genome shotgun (WGS) entry which is preliminary data.</text>
</comment>
<name>A0A841DME6_9ACTN</name>
<dbReference type="Proteomes" id="UP000558997">
    <property type="component" value="Unassembled WGS sequence"/>
</dbReference>
<accession>A0A841DME6</accession>
<keyword evidence="2" id="KW-1185">Reference proteome</keyword>
<gene>
    <name evidence="1" type="ORF">HDA44_001526</name>
</gene>
<evidence type="ECO:0000313" key="1">
    <source>
        <dbReference type="EMBL" id="MBB5978185.1"/>
    </source>
</evidence>
<sequence length="46" mass="4899">MPDGGAGEGRVQDNGGHVGVEAYWTVDVRFDVVVQVVSCRLVPRAT</sequence>
<dbReference type="AlphaFoldDB" id="A0A841DME6"/>
<protein>
    <submittedName>
        <fullName evidence="1">Uncharacterized protein</fullName>
    </submittedName>
</protein>
<proteinExistence type="predicted"/>
<dbReference type="EMBL" id="JACHNF010000001">
    <property type="protein sequence ID" value="MBB5978185.1"/>
    <property type="molecule type" value="Genomic_DNA"/>
</dbReference>
<organism evidence="1 2">
    <name type="scientific">Kribbella solani</name>
    <dbReference type="NCBI Taxonomy" id="236067"/>
    <lineage>
        <taxon>Bacteria</taxon>
        <taxon>Bacillati</taxon>
        <taxon>Actinomycetota</taxon>
        <taxon>Actinomycetes</taxon>
        <taxon>Propionibacteriales</taxon>
        <taxon>Kribbellaceae</taxon>
        <taxon>Kribbella</taxon>
    </lineage>
</organism>